<dbReference type="InterPro" id="IPR036569">
    <property type="entry name" value="RpiB_LacA_LacB_sf"/>
</dbReference>
<evidence type="ECO:0000256" key="4">
    <source>
        <dbReference type="PIRSR" id="PIRSR005384-1"/>
    </source>
</evidence>
<dbReference type="RefSeq" id="WP_168721178.1">
    <property type="nucleotide sequence ID" value="NZ_JAAXPN010000001.1"/>
</dbReference>
<evidence type="ECO:0000313" key="6">
    <source>
        <dbReference type="EMBL" id="NKZ23380.1"/>
    </source>
</evidence>
<accession>A0A7X6N3T8</accession>
<dbReference type="Pfam" id="PF02502">
    <property type="entry name" value="LacAB_rpiB"/>
    <property type="match status" value="1"/>
</dbReference>
<dbReference type="NCBIfam" id="TIGR01120">
    <property type="entry name" value="rpiB"/>
    <property type="match status" value="1"/>
</dbReference>
<evidence type="ECO:0000256" key="3">
    <source>
        <dbReference type="ARBA" id="ARBA00023235"/>
    </source>
</evidence>
<dbReference type="InterPro" id="IPR004785">
    <property type="entry name" value="RpiB"/>
</dbReference>
<evidence type="ECO:0000256" key="1">
    <source>
        <dbReference type="ARBA" id="ARBA00008754"/>
    </source>
</evidence>
<proteinExistence type="inferred from homology"/>
<gene>
    <name evidence="6" type="primary">rpiB</name>
    <name evidence="6" type="ORF">HF964_00930</name>
</gene>
<dbReference type="AlphaFoldDB" id="A0A7X6N3T8"/>
<feature type="binding site" evidence="5">
    <location>
        <begin position="68"/>
        <end position="72"/>
    </location>
    <ligand>
        <name>D-ribulose 5-phosphate</name>
        <dbReference type="ChEBI" id="CHEBI:58121"/>
    </ligand>
</feature>
<dbReference type="Proteomes" id="UP000549765">
    <property type="component" value="Unassembled WGS sequence"/>
</dbReference>
<feature type="binding site" evidence="5">
    <location>
        <position position="134"/>
    </location>
    <ligand>
        <name>D-ribulose 5-phosphate</name>
        <dbReference type="ChEBI" id="CHEBI:58121"/>
    </ligand>
</feature>
<keyword evidence="3 6" id="KW-0413">Isomerase</keyword>
<dbReference type="PANTHER" id="PTHR43732:SF1">
    <property type="entry name" value="RIBOSE 5-PHOSPHATE ISOMERASE"/>
    <property type="match status" value="1"/>
</dbReference>
<evidence type="ECO:0000256" key="2">
    <source>
        <dbReference type="ARBA" id="ARBA00022736"/>
    </source>
</evidence>
<feature type="binding site" evidence="5">
    <location>
        <position position="111"/>
    </location>
    <ligand>
        <name>D-ribulose 5-phosphate</name>
        <dbReference type="ChEBI" id="CHEBI:58121"/>
    </ligand>
</feature>
<sequence>MTKIIAFGSDHAGFELKEILKPYVASLGYEIKDYGTLNTDSTDYPIYGKRVGEAIRDHEADLGIAICGTGIGISLAANKVEGVRAAPVSDAFSAEYARRHNDANILALGSRVVGPGLAEVLVKTFLDAEFEGGRHQRRVDEIKAEDARNDAEFEALVKSGKSAKSAKSRA</sequence>
<comment type="similarity">
    <text evidence="1">Belongs to the LacAB/RpiB family.</text>
</comment>
<name>A0A7X6N3T8_9LACO</name>
<keyword evidence="7" id="KW-1185">Reference proteome</keyword>
<feature type="binding site" evidence="5">
    <location>
        <begin position="10"/>
        <end position="11"/>
    </location>
    <ligand>
        <name>D-ribulose 5-phosphate</name>
        <dbReference type="ChEBI" id="CHEBI:58121"/>
    </ligand>
</feature>
<dbReference type="SUPFAM" id="SSF89623">
    <property type="entry name" value="Ribose/Galactose isomerase RpiB/AlsB"/>
    <property type="match status" value="1"/>
</dbReference>
<keyword evidence="2" id="KW-0423">Lactose metabolism</keyword>
<dbReference type="InterPro" id="IPR051812">
    <property type="entry name" value="SPI_LacAB/RpiB"/>
</dbReference>
<dbReference type="Gene3D" id="3.40.1400.10">
    <property type="entry name" value="Sugar-phosphate isomerase, RpiB/LacA/LacB"/>
    <property type="match status" value="1"/>
</dbReference>
<feature type="binding site" evidence="5">
    <location>
        <position position="138"/>
    </location>
    <ligand>
        <name>D-ribulose 5-phosphate</name>
        <dbReference type="ChEBI" id="CHEBI:58121"/>
    </ligand>
</feature>
<dbReference type="NCBIfam" id="NF004051">
    <property type="entry name" value="PRK05571.1"/>
    <property type="match status" value="1"/>
</dbReference>
<dbReference type="EC" id="5.3.1.6" evidence="6"/>
<evidence type="ECO:0000256" key="5">
    <source>
        <dbReference type="PIRSR" id="PIRSR005384-2"/>
    </source>
</evidence>
<dbReference type="EMBL" id="JAAXPN010000001">
    <property type="protein sequence ID" value="NKZ23380.1"/>
    <property type="molecule type" value="Genomic_DNA"/>
</dbReference>
<comment type="caution">
    <text evidence="6">The sequence shown here is derived from an EMBL/GenBank/DDBJ whole genome shotgun (WGS) entry which is preliminary data.</text>
</comment>
<evidence type="ECO:0000313" key="7">
    <source>
        <dbReference type="Proteomes" id="UP000549765"/>
    </source>
</evidence>
<dbReference type="GO" id="GO:0005988">
    <property type="term" value="P:lactose metabolic process"/>
    <property type="evidence" value="ECO:0007669"/>
    <property type="project" value="UniProtKB-KW"/>
</dbReference>
<dbReference type="GO" id="GO:0004751">
    <property type="term" value="F:ribose-5-phosphate isomerase activity"/>
    <property type="evidence" value="ECO:0007669"/>
    <property type="project" value="UniProtKB-EC"/>
</dbReference>
<reference evidence="6 7" key="1">
    <citation type="submission" date="2020-04" db="EMBL/GenBank/DDBJ databases">
        <title>MicrobeNet Type strains.</title>
        <authorList>
            <person name="Nicholson A.C."/>
        </authorList>
    </citation>
    <scope>NUCLEOTIDE SEQUENCE [LARGE SCALE GENOMIC DNA]</scope>
    <source>
        <strain evidence="6 7">CCUG 61472</strain>
    </source>
</reference>
<dbReference type="PIRSF" id="PIRSF005384">
    <property type="entry name" value="RpiB_LacA_B"/>
    <property type="match status" value="1"/>
</dbReference>
<dbReference type="InterPro" id="IPR003500">
    <property type="entry name" value="RpiB_LacA_LacB"/>
</dbReference>
<dbReference type="NCBIfam" id="TIGR00689">
    <property type="entry name" value="rpiB_lacA_lacB"/>
    <property type="match status" value="1"/>
</dbReference>
<dbReference type="PANTHER" id="PTHR43732">
    <property type="entry name" value="RIBOSE 5-PHOSPHATE ISOMERASE-RELATED"/>
    <property type="match status" value="1"/>
</dbReference>
<feature type="active site" description="Proton donor" evidence="4">
    <location>
        <position position="100"/>
    </location>
</feature>
<feature type="binding site" evidence="5">
    <location>
        <position position="101"/>
    </location>
    <ligand>
        <name>D-ribulose 5-phosphate</name>
        <dbReference type="ChEBI" id="CHEBI:58121"/>
    </ligand>
</feature>
<feature type="active site" description="Proton acceptor" evidence="4">
    <location>
        <position position="67"/>
    </location>
</feature>
<protein>
    <submittedName>
        <fullName evidence="6">Ribose 5-phosphate isomerase B</fullName>
        <ecNumber evidence="6">5.3.1.6</ecNumber>
    </submittedName>
</protein>
<organism evidence="6 7">
    <name type="scientific">Periweissella fabalis</name>
    <dbReference type="NCBI Taxonomy" id="1070421"/>
    <lineage>
        <taxon>Bacteria</taxon>
        <taxon>Bacillati</taxon>
        <taxon>Bacillota</taxon>
        <taxon>Bacilli</taxon>
        <taxon>Lactobacillales</taxon>
        <taxon>Lactobacillaceae</taxon>
        <taxon>Periweissella</taxon>
    </lineage>
</organism>